<evidence type="ECO:0000256" key="9">
    <source>
        <dbReference type="SAM" id="Phobius"/>
    </source>
</evidence>
<dbReference type="GO" id="GO:0005886">
    <property type="term" value="C:plasma membrane"/>
    <property type="evidence" value="ECO:0007669"/>
    <property type="project" value="UniProtKB-SubCell"/>
</dbReference>
<dbReference type="InterPro" id="IPR003599">
    <property type="entry name" value="Ig_sub"/>
</dbReference>
<keyword evidence="2" id="KW-1003">Cell membrane</keyword>
<keyword evidence="12" id="KW-1185">Reference proteome</keyword>
<proteinExistence type="predicted"/>
<evidence type="ECO:0000256" key="2">
    <source>
        <dbReference type="ARBA" id="ARBA00022475"/>
    </source>
</evidence>
<evidence type="ECO:0000259" key="10">
    <source>
        <dbReference type="PROSITE" id="PS50835"/>
    </source>
</evidence>
<dbReference type="Ensembl" id="ENSCCRT00010053880.1">
    <property type="protein sequence ID" value="ENSCCRP00010049139.1"/>
    <property type="gene ID" value="ENSCCRG00010020827.1"/>
</dbReference>
<dbReference type="Proteomes" id="UP000694427">
    <property type="component" value="Unplaced"/>
</dbReference>
<keyword evidence="5" id="KW-1015">Disulfide bond</keyword>
<dbReference type="InterPro" id="IPR007110">
    <property type="entry name" value="Ig-like_dom"/>
</dbReference>
<dbReference type="SMART" id="SM00408">
    <property type="entry name" value="IGc2"/>
    <property type="match status" value="2"/>
</dbReference>
<evidence type="ECO:0000313" key="12">
    <source>
        <dbReference type="Proteomes" id="UP000694427"/>
    </source>
</evidence>
<keyword evidence="4 9" id="KW-0472">Membrane</keyword>
<evidence type="ECO:0000256" key="3">
    <source>
        <dbReference type="ARBA" id="ARBA00022729"/>
    </source>
</evidence>
<dbReference type="InterPro" id="IPR013783">
    <property type="entry name" value="Ig-like_fold"/>
</dbReference>
<evidence type="ECO:0000256" key="8">
    <source>
        <dbReference type="SAM" id="MobiDB-lite"/>
    </source>
</evidence>
<feature type="domain" description="Ig-like" evidence="10">
    <location>
        <begin position="208"/>
        <end position="299"/>
    </location>
</feature>
<sequence length="417" mass="46406">MAVKIAVVMKVRMTLSLPLIFLLMIFGVFGQICKVSYKTTSICALKGSTVNMSCYYDRYKLNDAFWIKGCDRDMKNLKEYPEYKDRDEYIEDRQKQPAILRLHNVTENDESEYCCTYITEKDKEKCIGQPGIQLKVSALQVKAPQLVLEKERVNLPCDSTCSLTDGFIWYKNGQVLKIQSETLQLQSERSDSGRDSCAVRGHEHLPSPAVSITVMYPPKNVSVFISPSGEIVEGDSVTLSCSSDSNPPALNFSWFKENQSSAVGSGQSFIISSFNSSHSGRYYCEARNQHGSQRSASVSVSVKGVWNILYIIAVCVTSAITVGCGLLFLIIIIVQKRIKKINNDSKDTEQKKTSAGKASESRDAENASAQDDRDTDTKKPEEEEIAYASITFHHSANEAKSAASQEMDVSVIYSSIR</sequence>
<dbReference type="SMART" id="SM00409">
    <property type="entry name" value="IG"/>
    <property type="match status" value="3"/>
</dbReference>
<keyword evidence="7" id="KW-0393">Immunoglobulin domain</keyword>
<keyword evidence="6" id="KW-0325">Glycoprotein</keyword>
<evidence type="ECO:0000256" key="4">
    <source>
        <dbReference type="ARBA" id="ARBA00023136"/>
    </source>
</evidence>
<keyword evidence="3" id="KW-0732">Signal</keyword>
<name>A0A8C1KLJ5_CYPCA</name>
<evidence type="ECO:0000256" key="7">
    <source>
        <dbReference type="ARBA" id="ARBA00023319"/>
    </source>
</evidence>
<reference evidence="11" key="1">
    <citation type="submission" date="2025-08" db="UniProtKB">
        <authorList>
            <consortium name="Ensembl"/>
        </authorList>
    </citation>
    <scope>IDENTIFICATION</scope>
</reference>
<evidence type="ECO:0000256" key="6">
    <source>
        <dbReference type="ARBA" id="ARBA00023180"/>
    </source>
</evidence>
<keyword evidence="9" id="KW-0812">Transmembrane</keyword>
<feature type="domain" description="Ig-like" evidence="10">
    <location>
        <begin position="130"/>
        <end position="199"/>
    </location>
</feature>
<feature type="region of interest" description="Disordered" evidence="8">
    <location>
        <begin position="344"/>
        <end position="384"/>
    </location>
</feature>
<dbReference type="InterPro" id="IPR036179">
    <property type="entry name" value="Ig-like_dom_sf"/>
</dbReference>
<accession>A0A8C1KLJ5</accession>
<dbReference type="PANTHER" id="PTHR46013:SF4">
    <property type="entry name" value="B-CELL RECEPTOR CD22-RELATED"/>
    <property type="match status" value="1"/>
</dbReference>
<dbReference type="Pfam" id="PF13895">
    <property type="entry name" value="Ig_2"/>
    <property type="match status" value="1"/>
</dbReference>
<dbReference type="InterPro" id="IPR003598">
    <property type="entry name" value="Ig_sub2"/>
</dbReference>
<evidence type="ECO:0000313" key="11">
    <source>
        <dbReference type="Ensembl" id="ENSCCRP00010049139.1"/>
    </source>
</evidence>
<reference evidence="11" key="2">
    <citation type="submission" date="2025-09" db="UniProtKB">
        <authorList>
            <consortium name="Ensembl"/>
        </authorList>
    </citation>
    <scope>IDENTIFICATION</scope>
</reference>
<organism evidence="11 12">
    <name type="scientific">Cyprinus carpio</name>
    <name type="common">Common carp</name>
    <dbReference type="NCBI Taxonomy" id="7962"/>
    <lineage>
        <taxon>Eukaryota</taxon>
        <taxon>Metazoa</taxon>
        <taxon>Chordata</taxon>
        <taxon>Craniata</taxon>
        <taxon>Vertebrata</taxon>
        <taxon>Euteleostomi</taxon>
        <taxon>Actinopterygii</taxon>
        <taxon>Neopterygii</taxon>
        <taxon>Teleostei</taxon>
        <taxon>Ostariophysi</taxon>
        <taxon>Cypriniformes</taxon>
        <taxon>Cyprinidae</taxon>
        <taxon>Cyprininae</taxon>
        <taxon>Cyprinus</taxon>
    </lineage>
</organism>
<comment type="subcellular location">
    <subcellularLocation>
        <location evidence="1">Cell membrane</location>
    </subcellularLocation>
</comment>
<dbReference type="AlphaFoldDB" id="A0A8C1KLJ5"/>
<dbReference type="PANTHER" id="PTHR46013">
    <property type="entry name" value="VASCULAR CELL ADHESION MOLECULE 1"/>
    <property type="match status" value="1"/>
</dbReference>
<evidence type="ECO:0000256" key="5">
    <source>
        <dbReference type="ARBA" id="ARBA00023157"/>
    </source>
</evidence>
<dbReference type="PROSITE" id="PS50835">
    <property type="entry name" value="IG_LIKE"/>
    <property type="match status" value="3"/>
</dbReference>
<feature type="transmembrane region" description="Helical" evidence="9">
    <location>
        <begin position="308"/>
        <end position="334"/>
    </location>
</feature>
<feature type="compositionally biased region" description="Basic and acidic residues" evidence="8">
    <location>
        <begin position="359"/>
        <end position="381"/>
    </location>
</feature>
<dbReference type="Gene3D" id="2.60.40.10">
    <property type="entry name" value="Immunoglobulins"/>
    <property type="match status" value="3"/>
</dbReference>
<keyword evidence="9" id="KW-1133">Transmembrane helix</keyword>
<dbReference type="SUPFAM" id="SSF48726">
    <property type="entry name" value="Immunoglobulin"/>
    <property type="match status" value="3"/>
</dbReference>
<feature type="domain" description="Ig-like" evidence="10">
    <location>
        <begin position="18"/>
        <end position="116"/>
    </location>
</feature>
<protein>
    <recommendedName>
        <fullName evidence="10">Ig-like domain-containing protein</fullName>
    </recommendedName>
</protein>
<evidence type="ECO:0000256" key="1">
    <source>
        <dbReference type="ARBA" id="ARBA00004236"/>
    </source>
</evidence>
<dbReference type="FunFam" id="2.60.40.10:FF:000357">
    <property type="entry name" value="Fc receptor like 1"/>
    <property type="match status" value="1"/>
</dbReference>